<evidence type="ECO:0000313" key="1">
    <source>
        <dbReference type="EMBL" id="PKY60517.1"/>
    </source>
</evidence>
<reference evidence="1 2" key="1">
    <citation type="submission" date="2015-10" db="EMBL/GenBank/DDBJ databases">
        <title>Genome analyses suggest a sexual origin of heterokaryosis in a supposedly ancient asexual fungus.</title>
        <authorList>
            <person name="Ropars J."/>
            <person name="Sedzielewska K."/>
            <person name="Noel J."/>
            <person name="Charron P."/>
            <person name="Farinelli L."/>
            <person name="Marton T."/>
            <person name="Kruger M."/>
            <person name="Pelin A."/>
            <person name="Brachmann A."/>
            <person name="Corradi N."/>
        </authorList>
    </citation>
    <scope>NUCLEOTIDE SEQUENCE [LARGE SCALE GENOMIC DNA]</scope>
    <source>
        <strain evidence="1 2">A4</strain>
    </source>
</reference>
<comment type="caution">
    <text evidence="1">The sequence shown here is derived from an EMBL/GenBank/DDBJ whole genome shotgun (WGS) entry which is preliminary data.</text>
</comment>
<keyword evidence="2" id="KW-1185">Reference proteome</keyword>
<protein>
    <submittedName>
        <fullName evidence="1">Uncharacterized protein</fullName>
    </submittedName>
</protein>
<proteinExistence type="predicted"/>
<gene>
    <name evidence="1" type="ORF">RhiirA4_484327</name>
</gene>
<dbReference type="Proteomes" id="UP000234323">
    <property type="component" value="Unassembled WGS sequence"/>
</dbReference>
<name>A0A2I1HNT5_9GLOM</name>
<dbReference type="AlphaFoldDB" id="A0A2I1HNT5"/>
<evidence type="ECO:0000313" key="2">
    <source>
        <dbReference type="Proteomes" id="UP000234323"/>
    </source>
</evidence>
<sequence>MVSPELPSVLPTFDPDLRINTKQHLYLHARSSVPKPMSSKDIICGWVQRDELILSSRTFSWTDGPVSPYSSELGFILRILQIQPGNSSVNFYSTRPYDSMFSSFQRSSAERRVRLPFYVLWMAISICIQDLQINCQFHTVPNITADAYLS</sequence>
<dbReference type="EMBL" id="LLXI01004344">
    <property type="protein sequence ID" value="PKY60517.1"/>
    <property type="molecule type" value="Genomic_DNA"/>
</dbReference>
<organism evidence="1 2">
    <name type="scientific">Rhizophagus irregularis</name>
    <dbReference type="NCBI Taxonomy" id="588596"/>
    <lineage>
        <taxon>Eukaryota</taxon>
        <taxon>Fungi</taxon>
        <taxon>Fungi incertae sedis</taxon>
        <taxon>Mucoromycota</taxon>
        <taxon>Glomeromycotina</taxon>
        <taxon>Glomeromycetes</taxon>
        <taxon>Glomerales</taxon>
        <taxon>Glomeraceae</taxon>
        <taxon>Rhizophagus</taxon>
    </lineage>
</organism>
<accession>A0A2I1HNT5</accession>